<dbReference type="NCBIfam" id="NF002020">
    <property type="entry name" value="PRK00823.1-5"/>
    <property type="match status" value="1"/>
</dbReference>
<reference evidence="7" key="2">
    <citation type="submission" date="2020-05" db="UniProtKB">
        <authorList>
            <consortium name="EnsemblMetazoa"/>
        </authorList>
    </citation>
    <scope>IDENTIFICATION</scope>
    <source>
        <strain evidence="7">LVP_AGWG</strain>
    </source>
</reference>
<evidence type="ECO:0000256" key="2">
    <source>
        <dbReference type="ARBA" id="ARBA00006472"/>
    </source>
</evidence>
<keyword evidence="4" id="KW-0456">Lyase</keyword>
<protein>
    <recommendedName>
        <fullName evidence="3">4a-hydroxytetrahydrobiopterin dehydratase</fullName>
        <ecNumber evidence="3">4.2.1.96</ecNumber>
    </recommendedName>
    <alternativeName>
        <fullName evidence="5">4-alpha-hydroxy-tetrahydropterin dehydratase</fullName>
    </alternativeName>
    <alternativeName>
        <fullName evidence="6">Pterin carbinolamine dehydratase</fullName>
    </alternativeName>
</protein>
<dbReference type="GO" id="GO:0008124">
    <property type="term" value="F:4-alpha-hydroxytetrahydrobiopterin dehydratase activity"/>
    <property type="evidence" value="ECO:0007669"/>
    <property type="project" value="UniProtKB-EC"/>
</dbReference>
<comment type="similarity">
    <text evidence="2">Belongs to the pterin-4-alpha-carbinolamine dehydratase family.</text>
</comment>
<keyword evidence="8" id="KW-1185">Reference proteome</keyword>
<dbReference type="Pfam" id="PF01329">
    <property type="entry name" value="Pterin_4a"/>
    <property type="match status" value="1"/>
</dbReference>
<dbReference type="InterPro" id="IPR036428">
    <property type="entry name" value="PCD_sf"/>
</dbReference>
<organism evidence="7 8">
    <name type="scientific">Aedes aegypti</name>
    <name type="common">Yellowfever mosquito</name>
    <name type="synonym">Culex aegypti</name>
    <dbReference type="NCBI Taxonomy" id="7159"/>
    <lineage>
        <taxon>Eukaryota</taxon>
        <taxon>Metazoa</taxon>
        <taxon>Ecdysozoa</taxon>
        <taxon>Arthropoda</taxon>
        <taxon>Hexapoda</taxon>
        <taxon>Insecta</taxon>
        <taxon>Pterygota</taxon>
        <taxon>Neoptera</taxon>
        <taxon>Endopterygota</taxon>
        <taxon>Diptera</taxon>
        <taxon>Nematocera</taxon>
        <taxon>Culicoidea</taxon>
        <taxon>Culicidae</taxon>
        <taxon>Culicinae</taxon>
        <taxon>Aedini</taxon>
        <taxon>Aedes</taxon>
        <taxon>Stegomyia</taxon>
    </lineage>
</organism>
<dbReference type="InParanoid" id="A0A1S4F318"/>
<proteinExistence type="inferred from homology"/>
<dbReference type="Proteomes" id="UP000008820">
    <property type="component" value="Chromosome 1"/>
</dbReference>
<evidence type="ECO:0000256" key="6">
    <source>
        <dbReference type="ARBA" id="ARBA00031023"/>
    </source>
</evidence>
<gene>
    <name evidence="7" type="primary">5576483</name>
</gene>
<dbReference type="EC" id="4.2.1.96" evidence="3"/>
<sequence>MMFISSNVTSQICLRCPRLAKATTRYCSSQLWSDATPLRRWVVVEGNTQQSPAACGAAKGGTWKPIVWPLLCCSQQRSYAGIFGTRRQLHISISSSSSSASSIGSTTQSVSPVSASAKKRKMVVKLTEDQRKEQLQPLLDAGWTMVTGRDAIYKEYLFKNFNEAFGFMTRVALLADKMDHHPEWFNVYNKVQVTLATHDCSGLSERDVKLAKFLEEIASKY</sequence>
<dbReference type="FunFam" id="3.30.1360.20:FF:000001">
    <property type="entry name" value="Pterin-4-alpha-carbinolamine dehydratase 2"/>
    <property type="match status" value="1"/>
</dbReference>
<dbReference type="VEuPathDB" id="VectorBase:AAEL002898"/>
<dbReference type="HAMAP" id="MF_00434">
    <property type="entry name" value="Pterin_4_alpha"/>
    <property type="match status" value="1"/>
</dbReference>
<reference evidence="7 8" key="1">
    <citation type="submission" date="2017-06" db="EMBL/GenBank/DDBJ databases">
        <title>Aedes aegypti genome working group (AGWG) sequencing and assembly.</title>
        <authorList>
            <consortium name="Aedes aegypti Genome Working Group (AGWG)"/>
            <person name="Matthews B.J."/>
        </authorList>
    </citation>
    <scope>NUCLEOTIDE SEQUENCE [LARGE SCALE GENOMIC DNA]</scope>
    <source>
        <strain evidence="7 8">LVP_AGWG</strain>
    </source>
</reference>
<dbReference type="GO" id="GO:0006729">
    <property type="term" value="P:tetrahydrobiopterin biosynthetic process"/>
    <property type="evidence" value="ECO:0007669"/>
    <property type="project" value="InterPro"/>
</dbReference>
<dbReference type="EnsemblMetazoa" id="AAEL002898-RA">
    <property type="protein sequence ID" value="AAEL002898-PA"/>
    <property type="gene ID" value="AAEL002898"/>
</dbReference>
<evidence type="ECO:0000256" key="5">
    <source>
        <dbReference type="ARBA" id="ARBA00030497"/>
    </source>
</evidence>
<dbReference type="FunCoup" id="A0A1S4F318">
    <property type="interactions" value="62"/>
</dbReference>
<comment type="catalytic activity">
    <reaction evidence="1">
        <text>(4aS,6R)-4a-hydroxy-L-erythro-5,6,7,8-tetrahydrobiopterin = (6R)-L-erythro-6,7-dihydrobiopterin + H2O</text>
        <dbReference type="Rhea" id="RHEA:11920"/>
        <dbReference type="ChEBI" id="CHEBI:15377"/>
        <dbReference type="ChEBI" id="CHEBI:15642"/>
        <dbReference type="ChEBI" id="CHEBI:43120"/>
        <dbReference type="EC" id="4.2.1.96"/>
    </reaction>
</comment>
<evidence type="ECO:0000256" key="4">
    <source>
        <dbReference type="ARBA" id="ARBA00023239"/>
    </source>
</evidence>
<dbReference type="CDD" id="cd00914">
    <property type="entry name" value="PCD_DCoH_subfamily_b"/>
    <property type="match status" value="1"/>
</dbReference>
<dbReference type="SUPFAM" id="SSF55248">
    <property type="entry name" value="PCD-like"/>
    <property type="match status" value="1"/>
</dbReference>
<dbReference type="OrthoDB" id="277398at2759"/>
<dbReference type="PANTHER" id="PTHR12599:SF0">
    <property type="entry name" value="PTERIN-4-ALPHA-CARBINOLAMINE DEHYDRATASE"/>
    <property type="match status" value="1"/>
</dbReference>
<dbReference type="InterPro" id="IPR001533">
    <property type="entry name" value="Pterin_deHydtase"/>
</dbReference>
<dbReference type="NCBIfam" id="NF002018">
    <property type="entry name" value="PRK00823.1-3"/>
    <property type="match status" value="1"/>
</dbReference>
<dbReference type="AlphaFoldDB" id="A0A1S4F318"/>
<evidence type="ECO:0000313" key="8">
    <source>
        <dbReference type="Proteomes" id="UP000008820"/>
    </source>
</evidence>
<evidence type="ECO:0000313" key="7">
    <source>
        <dbReference type="EnsemblMetazoa" id="AAEL002898-PA"/>
    </source>
</evidence>
<dbReference type="PANTHER" id="PTHR12599">
    <property type="entry name" value="PTERIN-4-ALPHA-CARBINOLAMINE DEHYDRATASE"/>
    <property type="match status" value="1"/>
</dbReference>
<evidence type="ECO:0000256" key="3">
    <source>
        <dbReference type="ARBA" id="ARBA00013252"/>
    </source>
</evidence>
<name>A0A1S4F318_AEDAE</name>
<evidence type="ECO:0000256" key="1">
    <source>
        <dbReference type="ARBA" id="ARBA00001554"/>
    </source>
</evidence>
<dbReference type="Gene3D" id="3.30.1360.20">
    <property type="entry name" value="Transcriptional coactivator/pterin dehydratase"/>
    <property type="match status" value="1"/>
</dbReference>
<accession>A0A1S4F318</accession>